<feature type="domain" description="Alpha/beta hydrolase fold-3" evidence="43">
    <location>
        <begin position="368"/>
        <end position="524"/>
    </location>
</feature>
<name>A0A8B7ZS23_ACAPL</name>
<keyword evidence="18" id="KW-0442">Lipid degradation</keyword>
<dbReference type="KEGG" id="aplc:110988815"/>
<organism evidence="44 45">
    <name type="scientific">Acanthaster planci</name>
    <name type="common">Crown-of-thorns starfish</name>
    <dbReference type="NCBI Taxonomy" id="133434"/>
    <lineage>
        <taxon>Eukaryota</taxon>
        <taxon>Metazoa</taxon>
        <taxon>Echinodermata</taxon>
        <taxon>Eleutherozoa</taxon>
        <taxon>Asterozoa</taxon>
        <taxon>Asteroidea</taxon>
        <taxon>Valvatacea</taxon>
        <taxon>Valvatida</taxon>
        <taxon>Acanthasteridae</taxon>
        <taxon>Acanthaster</taxon>
    </lineage>
</organism>
<evidence type="ECO:0000256" key="41">
    <source>
        <dbReference type="SAM" id="MobiDB-lite"/>
    </source>
</evidence>
<evidence type="ECO:0000256" key="22">
    <source>
        <dbReference type="ARBA" id="ARBA00023221"/>
    </source>
</evidence>
<evidence type="ECO:0000256" key="29">
    <source>
        <dbReference type="ARBA" id="ARBA00047476"/>
    </source>
</evidence>
<evidence type="ECO:0000256" key="11">
    <source>
        <dbReference type="ARBA" id="ARBA00013254"/>
    </source>
</evidence>
<reference evidence="45" key="1">
    <citation type="submission" date="2025-08" db="UniProtKB">
        <authorList>
            <consortium name="RefSeq"/>
        </authorList>
    </citation>
    <scope>IDENTIFICATION</scope>
</reference>
<keyword evidence="13" id="KW-1003">Cell membrane</keyword>
<evidence type="ECO:0000256" key="35">
    <source>
        <dbReference type="ARBA" id="ARBA00049053"/>
    </source>
</evidence>
<comment type="catalytic activity">
    <reaction evidence="29">
        <text>2-(5Z,8Z,11Z,14Z-eicosatetraenoyl)-glycerol + H2O = glycerol + (5Z,8Z,11Z,14Z)-eicosatetraenoate + H(+)</text>
        <dbReference type="Rhea" id="RHEA:26132"/>
        <dbReference type="ChEBI" id="CHEBI:15377"/>
        <dbReference type="ChEBI" id="CHEBI:15378"/>
        <dbReference type="ChEBI" id="CHEBI:17754"/>
        <dbReference type="ChEBI" id="CHEBI:32395"/>
        <dbReference type="ChEBI" id="CHEBI:52392"/>
    </reaction>
    <physiologicalReaction direction="left-to-right" evidence="29">
        <dbReference type="Rhea" id="RHEA:26133"/>
    </physiologicalReaction>
</comment>
<keyword evidence="16" id="KW-0551">Lipid droplet</keyword>
<dbReference type="GO" id="GO:0004806">
    <property type="term" value="F:triacylglycerol lipase activity"/>
    <property type="evidence" value="ECO:0007669"/>
    <property type="project" value="TreeGrafter"/>
</dbReference>
<dbReference type="EC" id="3.1.1.79" evidence="10"/>
<evidence type="ECO:0000256" key="14">
    <source>
        <dbReference type="ARBA" id="ARBA00022490"/>
    </source>
</evidence>
<dbReference type="PROSITE" id="PS01173">
    <property type="entry name" value="LIPASE_GDXG_HIS"/>
    <property type="match status" value="1"/>
</dbReference>
<evidence type="ECO:0000313" key="45">
    <source>
        <dbReference type="RefSeq" id="XP_022108373.1"/>
    </source>
</evidence>
<evidence type="ECO:0000256" key="6">
    <source>
        <dbReference type="ARBA" id="ARBA00004514"/>
    </source>
</evidence>
<comment type="subcellular location">
    <subcellularLocation>
        <location evidence="3">Cell membrane</location>
    </subcellularLocation>
    <subcellularLocation>
        <location evidence="6">Cytoplasm</location>
        <location evidence="6">Cytosol</location>
    </subcellularLocation>
    <subcellularLocation>
        <location evidence="5">Lipid droplet</location>
    </subcellularLocation>
    <subcellularLocation>
        <location evidence="4">Membrane</location>
        <location evidence="4">Caveola</location>
    </subcellularLocation>
</comment>
<feature type="region of interest" description="Disordered" evidence="41">
    <location>
        <begin position="624"/>
        <end position="695"/>
    </location>
</feature>
<evidence type="ECO:0000256" key="30">
    <source>
        <dbReference type="ARBA" id="ARBA00047653"/>
    </source>
</evidence>
<evidence type="ECO:0000256" key="1">
    <source>
        <dbReference type="ARBA" id="ARBA00000803"/>
    </source>
</evidence>
<feature type="region of interest" description="Disordered" evidence="41">
    <location>
        <begin position="534"/>
        <end position="587"/>
    </location>
</feature>
<comment type="catalytic activity">
    <reaction evidence="38">
        <text>1,3-di-(9Z-octadecenoyl)-glycerol + H2O = 1-(9Z-octadecenoyl)-glycerol + (9Z)-octadecenoate + H(+)</text>
        <dbReference type="Rhea" id="RHEA:39939"/>
        <dbReference type="ChEBI" id="CHEBI:15377"/>
        <dbReference type="ChEBI" id="CHEBI:15378"/>
        <dbReference type="ChEBI" id="CHEBI:30823"/>
        <dbReference type="ChEBI" id="CHEBI:75342"/>
        <dbReference type="ChEBI" id="CHEBI:75735"/>
    </reaction>
    <physiologicalReaction direction="left-to-right" evidence="38">
        <dbReference type="Rhea" id="RHEA:39940"/>
    </physiologicalReaction>
</comment>
<keyword evidence="22" id="KW-0753">Steroid metabolism</keyword>
<evidence type="ECO:0000256" key="13">
    <source>
        <dbReference type="ARBA" id="ARBA00022475"/>
    </source>
</evidence>
<evidence type="ECO:0000256" key="21">
    <source>
        <dbReference type="ARBA" id="ARBA00023166"/>
    </source>
</evidence>
<dbReference type="GO" id="GO:0005901">
    <property type="term" value="C:caveola"/>
    <property type="evidence" value="ECO:0007669"/>
    <property type="project" value="UniProtKB-SubCell"/>
</dbReference>
<evidence type="ECO:0000256" key="8">
    <source>
        <dbReference type="ARBA" id="ARBA00005189"/>
    </source>
</evidence>
<evidence type="ECO:0000256" key="10">
    <source>
        <dbReference type="ARBA" id="ARBA00013088"/>
    </source>
</evidence>
<comment type="catalytic activity">
    <reaction evidence="36">
        <text>2,3-di-(9Z)-octadecenoyl-sn-glycerol + H2O = 2-(9Z-octadecenoyl)-glycerol + (9Z)-octadecenoate + H(+)</text>
        <dbReference type="Rhea" id="RHEA:38383"/>
        <dbReference type="ChEBI" id="CHEBI:15377"/>
        <dbReference type="ChEBI" id="CHEBI:15378"/>
        <dbReference type="ChEBI" id="CHEBI:30823"/>
        <dbReference type="ChEBI" id="CHEBI:73990"/>
        <dbReference type="ChEBI" id="CHEBI:75824"/>
    </reaction>
    <physiologicalReaction direction="left-to-right" evidence="36">
        <dbReference type="Rhea" id="RHEA:38384"/>
    </physiologicalReaction>
</comment>
<evidence type="ECO:0000256" key="23">
    <source>
        <dbReference type="ARBA" id="ARBA00023406"/>
    </source>
</evidence>
<comment type="pathway">
    <text evidence="7">Glycerolipid metabolism; triacylglycerol degradation.</text>
</comment>
<accession>A0A8B7ZS23</accession>
<dbReference type="InterPro" id="IPR013094">
    <property type="entry name" value="AB_hydrolase_3"/>
</dbReference>
<evidence type="ECO:0000256" key="18">
    <source>
        <dbReference type="ARBA" id="ARBA00022963"/>
    </source>
</evidence>
<dbReference type="GO" id="GO:0008203">
    <property type="term" value="P:cholesterol metabolic process"/>
    <property type="evidence" value="ECO:0007669"/>
    <property type="project" value="UniProtKB-KW"/>
</dbReference>
<keyword evidence="44" id="KW-1185">Reference proteome</keyword>
<evidence type="ECO:0000313" key="44">
    <source>
        <dbReference type="Proteomes" id="UP000694845"/>
    </source>
</evidence>
<evidence type="ECO:0000256" key="5">
    <source>
        <dbReference type="ARBA" id="ARBA00004502"/>
    </source>
</evidence>
<dbReference type="EC" id="3.1.1.23" evidence="11"/>
<keyword evidence="21" id="KW-1207">Sterol metabolism</keyword>
<feature type="domain" description="Hormone-sensitive lipase N-terminal" evidence="42">
    <location>
        <begin position="30"/>
        <end position="337"/>
    </location>
</feature>
<evidence type="ECO:0000256" key="39">
    <source>
        <dbReference type="ARBA" id="ARBA00049461"/>
    </source>
</evidence>
<comment type="catalytic activity">
    <reaction evidence="30">
        <text>cholesteryl (9Z-octadecenoate) + H2O = cholesterol + (9Z)-octadecenoate + H(+)</text>
        <dbReference type="Rhea" id="RHEA:33875"/>
        <dbReference type="ChEBI" id="CHEBI:15377"/>
        <dbReference type="ChEBI" id="CHEBI:15378"/>
        <dbReference type="ChEBI" id="CHEBI:16113"/>
        <dbReference type="ChEBI" id="CHEBI:30823"/>
        <dbReference type="ChEBI" id="CHEBI:46898"/>
    </reaction>
    <physiologicalReaction direction="left-to-right" evidence="30">
        <dbReference type="Rhea" id="RHEA:33876"/>
    </physiologicalReaction>
</comment>
<dbReference type="SUPFAM" id="SSF53474">
    <property type="entry name" value="alpha/beta-Hydrolases"/>
    <property type="match status" value="1"/>
</dbReference>
<comment type="catalytic activity">
    <reaction evidence="37">
        <text>a monoacylglycerol + H2O = glycerol + a fatty acid + H(+)</text>
        <dbReference type="Rhea" id="RHEA:15245"/>
        <dbReference type="ChEBI" id="CHEBI:15377"/>
        <dbReference type="ChEBI" id="CHEBI:15378"/>
        <dbReference type="ChEBI" id="CHEBI:17408"/>
        <dbReference type="ChEBI" id="CHEBI:17754"/>
        <dbReference type="ChEBI" id="CHEBI:28868"/>
        <dbReference type="EC" id="3.1.1.79"/>
    </reaction>
</comment>
<comment type="catalytic activity">
    <reaction evidence="33">
        <text>1,2-di-(9Z-octadecenoyl)-glycerol + (9Z)-octadecenoate + H(+) = 1,2,3-tri-(9Z-octadecenoyl)-glycerol + H2O</text>
        <dbReference type="Rhea" id="RHEA:38379"/>
        <dbReference type="ChEBI" id="CHEBI:15377"/>
        <dbReference type="ChEBI" id="CHEBI:15378"/>
        <dbReference type="ChEBI" id="CHEBI:30823"/>
        <dbReference type="ChEBI" id="CHEBI:52323"/>
        <dbReference type="ChEBI" id="CHEBI:53753"/>
    </reaction>
    <physiologicalReaction direction="right-to-left" evidence="33">
        <dbReference type="Rhea" id="RHEA:38381"/>
    </physiologicalReaction>
</comment>
<evidence type="ECO:0000256" key="16">
    <source>
        <dbReference type="ARBA" id="ARBA00022677"/>
    </source>
</evidence>
<dbReference type="Proteomes" id="UP000694845">
    <property type="component" value="Unplaced"/>
</dbReference>
<dbReference type="AlphaFoldDB" id="A0A8B7ZS23"/>
<evidence type="ECO:0000256" key="28">
    <source>
        <dbReference type="ARBA" id="ARBA00047458"/>
    </source>
</evidence>
<comment type="catalytic activity">
    <reaction evidence="39">
        <text>2-(9Z-octadecenoyl)-glycerol + H2O = glycerol + (9Z)-octadecenoate + H(+)</text>
        <dbReference type="Rhea" id="RHEA:38491"/>
        <dbReference type="ChEBI" id="CHEBI:15377"/>
        <dbReference type="ChEBI" id="CHEBI:15378"/>
        <dbReference type="ChEBI" id="CHEBI:17754"/>
        <dbReference type="ChEBI" id="CHEBI:30823"/>
        <dbReference type="ChEBI" id="CHEBI:73990"/>
    </reaction>
    <physiologicalReaction direction="left-to-right" evidence="39">
        <dbReference type="Rhea" id="RHEA:38492"/>
    </physiologicalReaction>
</comment>
<dbReference type="GO" id="GO:0004771">
    <property type="term" value="F:sterol ester esterase activity"/>
    <property type="evidence" value="ECO:0007669"/>
    <property type="project" value="TreeGrafter"/>
</dbReference>
<evidence type="ECO:0000256" key="25">
    <source>
        <dbReference type="ARBA" id="ARBA00031112"/>
    </source>
</evidence>
<keyword evidence="20" id="KW-0472">Membrane</keyword>
<evidence type="ECO:0000256" key="20">
    <source>
        <dbReference type="ARBA" id="ARBA00023136"/>
    </source>
</evidence>
<evidence type="ECO:0000256" key="12">
    <source>
        <dbReference type="ARBA" id="ARBA00015845"/>
    </source>
</evidence>
<feature type="compositionally biased region" description="Polar residues" evidence="41">
    <location>
        <begin position="1"/>
        <end position="14"/>
    </location>
</feature>
<dbReference type="PANTHER" id="PTHR23025">
    <property type="entry name" value="TRIACYLGLYCEROL LIPASE"/>
    <property type="match status" value="1"/>
</dbReference>
<evidence type="ECO:0000256" key="31">
    <source>
        <dbReference type="ARBA" id="ARBA00047674"/>
    </source>
</evidence>
<comment type="subunit">
    <text evidence="26">Monomer and homodimer. Interacts with CAVIN1 in the adipocyte cytoplasm. Interacts with PLIN5.</text>
</comment>
<dbReference type="GO" id="GO:0005811">
    <property type="term" value="C:lipid droplet"/>
    <property type="evidence" value="ECO:0007669"/>
    <property type="project" value="UniProtKB-SubCell"/>
</dbReference>
<comment type="catalytic activity">
    <reaction evidence="32">
        <text>1,2,3-tri-(9Z-octadecenoyl)-glycerol + H2O = di-(9Z)-octadecenoylglycerol + (9Z)-octadecenoate + H(+)</text>
        <dbReference type="Rhea" id="RHEA:38575"/>
        <dbReference type="ChEBI" id="CHEBI:15377"/>
        <dbReference type="ChEBI" id="CHEBI:15378"/>
        <dbReference type="ChEBI" id="CHEBI:30823"/>
        <dbReference type="ChEBI" id="CHEBI:53753"/>
        <dbReference type="ChEBI" id="CHEBI:75945"/>
    </reaction>
    <physiologicalReaction direction="left-to-right" evidence="32">
        <dbReference type="Rhea" id="RHEA:38576"/>
    </physiologicalReaction>
</comment>
<dbReference type="InterPro" id="IPR002168">
    <property type="entry name" value="Lipase_GDXG_HIS_AS"/>
</dbReference>
<evidence type="ECO:0000259" key="42">
    <source>
        <dbReference type="Pfam" id="PF06350"/>
    </source>
</evidence>
<gene>
    <name evidence="45" type="primary">LOC110988815</name>
</gene>
<evidence type="ECO:0000256" key="38">
    <source>
        <dbReference type="ARBA" id="ARBA00049372"/>
    </source>
</evidence>
<dbReference type="OrthoDB" id="408631at2759"/>
<keyword evidence="19" id="KW-0443">Lipid metabolism</keyword>
<comment type="similarity">
    <text evidence="9">Belongs to the 'GDXG' lipolytic enzyme family.</text>
</comment>
<comment type="catalytic activity">
    <reaction evidence="35">
        <text>all-trans-retinyl hexadecanoate + H2O = all-trans-retinol + hexadecanoate + H(+)</text>
        <dbReference type="Rhea" id="RHEA:13933"/>
        <dbReference type="ChEBI" id="CHEBI:7896"/>
        <dbReference type="ChEBI" id="CHEBI:15377"/>
        <dbReference type="ChEBI" id="CHEBI:15378"/>
        <dbReference type="ChEBI" id="CHEBI:17336"/>
        <dbReference type="ChEBI" id="CHEBI:17616"/>
    </reaction>
    <physiologicalReaction direction="left-to-right" evidence="35">
        <dbReference type="Rhea" id="RHEA:13934"/>
    </physiologicalReaction>
</comment>
<keyword evidence="14" id="KW-0963">Cytoplasm</keyword>
<dbReference type="GO" id="GO:0019433">
    <property type="term" value="P:triglyceride catabolic process"/>
    <property type="evidence" value="ECO:0007669"/>
    <property type="project" value="UniProtKB-UniPathway"/>
</dbReference>
<dbReference type="Pfam" id="PF07859">
    <property type="entry name" value="Abhydrolase_3"/>
    <property type="match status" value="2"/>
</dbReference>
<evidence type="ECO:0000256" key="26">
    <source>
        <dbReference type="ARBA" id="ARBA00046695"/>
    </source>
</evidence>
<evidence type="ECO:0000256" key="19">
    <source>
        <dbReference type="ARBA" id="ARBA00023098"/>
    </source>
</evidence>
<evidence type="ECO:0000256" key="4">
    <source>
        <dbReference type="ARBA" id="ARBA00004345"/>
    </source>
</evidence>
<dbReference type="GO" id="GO:0005829">
    <property type="term" value="C:cytosol"/>
    <property type="evidence" value="ECO:0007669"/>
    <property type="project" value="UniProtKB-SubCell"/>
</dbReference>
<evidence type="ECO:0000256" key="37">
    <source>
        <dbReference type="ARBA" id="ARBA00049208"/>
    </source>
</evidence>
<evidence type="ECO:0000256" key="32">
    <source>
        <dbReference type="ARBA" id="ARBA00048386"/>
    </source>
</evidence>
<dbReference type="OMA" id="FAACQDH"/>
<dbReference type="GO" id="GO:0047372">
    <property type="term" value="F:monoacylglycerol lipase activity"/>
    <property type="evidence" value="ECO:0007669"/>
    <property type="project" value="UniProtKB-EC"/>
</dbReference>
<evidence type="ECO:0000256" key="33">
    <source>
        <dbReference type="ARBA" id="ARBA00048657"/>
    </source>
</evidence>
<keyword evidence="17" id="KW-0378">Hydrolase</keyword>
<comment type="catalytic activity">
    <reaction evidence="28">
        <text>1,2-di-(9Z-octadecenoyl)-glycerol + H2O = 2-(9Z-octadecenoyl)-glycerol + (9Z)-octadecenoate + H(+)</text>
        <dbReference type="Rhea" id="RHEA:38659"/>
        <dbReference type="ChEBI" id="CHEBI:15377"/>
        <dbReference type="ChEBI" id="CHEBI:15378"/>
        <dbReference type="ChEBI" id="CHEBI:30823"/>
        <dbReference type="ChEBI" id="CHEBI:52323"/>
        <dbReference type="ChEBI" id="CHEBI:73990"/>
    </reaction>
    <physiologicalReaction direction="left-to-right" evidence="28">
        <dbReference type="Rhea" id="RHEA:38660"/>
    </physiologicalReaction>
</comment>
<protein>
    <recommendedName>
        <fullName evidence="12">Hormone-sensitive lipase</fullName>
        <ecNumber evidence="11">3.1.1.23</ecNumber>
        <ecNumber evidence="10">3.1.1.79</ecNumber>
    </recommendedName>
    <alternativeName>
        <fullName evidence="25">Monoacylglycerol lipase LIPE</fullName>
    </alternativeName>
    <alternativeName>
        <fullName evidence="24">Retinyl ester hydrolase</fullName>
    </alternativeName>
</protein>
<comment type="catalytic activity">
    <reaction evidence="23">
        <text>1-O-hexadecyl-2-acetyl-sn-glycerol + H2O = 1-O-hexadecyl-sn-glycerol + acetate + H(+)</text>
        <dbReference type="Rhea" id="RHEA:38563"/>
        <dbReference type="ChEBI" id="CHEBI:15377"/>
        <dbReference type="ChEBI" id="CHEBI:15378"/>
        <dbReference type="ChEBI" id="CHEBI:30089"/>
        <dbReference type="ChEBI" id="CHEBI:34115"/>
        <dbReference type="ChEBI" id="CHEBI:75936"/>
    </reaction>
    <physiologicalReaction direction="left-to-right" evidence="23">
        <dbReference type="Rhea" id="RHEA:38564"/>
    </physiologicalReaction>
</comment>
<comment type="catalytic activity">
    <reaction evidence="1">
        <text>a triacylglycerol + H2O = a diacylglycerol + a fatty acid + H(+)</text>
        <dbReference type="Rhea" id="RHEA:12044"/>
        <dbReference type="ChEBI" id="CHEBI:15377"/>
        <dbReference type="ChEBI" id="CHEBI:15378"/>
        <dbReference type="ChEBI" id="CHEBI:17855"/>
        <dbReference type="ChEBI" id="CHEBI:18035"/>
        <dbReference type="ChEBI" id="CHEBI:28868"/>
        <dbReference type="EC" id="3.1.1.79"/>
    </reaction>
</comment>
<evidence type="ECO:0000256" key="24">
    <source>
        <dbReference type="ARBA" id="ARBA00030031"/>
    </source>
</evidence>
<evidence type="ECO:0000256" key="9">
    <source>
        <dbReference type="ARBA" id="ARBA00010515"/>
    </source>
</evidence>
<comment type="catalytic activity">
    <reaction evidence="40">
        <text>1,2-di-(9Z-octadecenoyl)-sn-glycerol + H2O = (9Z-octadecenoyl)-glycerol + (9Z)-octadecenoate + H(+)</text>
        <dbReference type="Rhea" id="RHEA:39935"/>
        <dbReference type="ChEBI" id="CHEBI:15377"/>
        <dbReference type="ChEBI" id="CHEBI:15378"/>
        <dbReference type="ChEBI" id="CHEBI:30823"/>
        <dbReference type="ChEBI" id="CHEBI:52333"/>
        <dbReference type="ChEBI" id="CHEBI:75937"/>
    </reaction>
    <physiologicalReaction direction="left-to-right" evidence="40">
        <dbReference type="Rhea" id="RHEA:39936"/>
    </physiologicalReaction>
</comment>
<feature type="region of interest" description="Disordered" evidence="41">
    <location>
        <begin position="1"/>
        <end position="21"/>
    </location>
</feature>
<dbReference type="Gene3D" id="3.40.50.1820">
    <property type="entry name" value="alpha/beta hydrolase"/>
    <property type="match status" value="2"/>
</dbReference>
<evidence type="ECO:0000256" key="7">
    <source>
        <dbReference type="ARBA" id="ARBA00004879"/>
    </source>
</evidence>
<evidence type="ECO:0000256" key="2">
    <source>
        <dbReference type="ARBA" id="ARBA00001613"/>
    </source>
</evidence>
<comment type="catalytic activity">
    <reaction evidence="34">
        <text>1,2-di-(9Z-octadecenoyl)-glycerol + H2O = (9Z-octadecenoyl)-glycerol + (9Z)-octadecenoate + H(+)</text>
        <dbReference type="Rhea" id="RHEA:38455"/>
        <dbReference type="ChEBI" id="CHEBI:15377"/>
        <dbReference type="ChEBI" id="CHEBI:15378"/>
        <dbReference type="ChEBI" id="CHEBI:30823"/>
        <dbReference type="ChEBI" id="CHEBI:52323"/>
        <dbReference type="ChEBI" id="CHEBI:75937"/>
    </reaction>
    <physiologicalReaction direction="left-to-right" evidence="34">
        <dbReference type="Rhea" id="RHEA:38456"/>
    </physiologicalReaction>
</comment>
<dbReference type="PANTHER" id="PTHR23025:SF3">
    <property type="entry name" value="HORMONE-SENSITIVE LIPASE"/>
    <property type="match status" value="1"/>
</dbReference>
<feature type="compositionally biased region" description="Polar residues" evidence="41">
    <location>
        <begin position="677"/>
        <end position="694"/>
    </location>
</feature>
<evidence type="ECO:0000256" key="27">
    <source>
        <dbReference type="ARBA" id="ARBA00047438"/>
    </source>
</evidence>
<feature type="domain" description="Alpha/beta hydrolase fold-3" evidence="43">
    <location>
        <begin position="736"/>
        <end position="797"/>
    </location>
</feature>
<evidence type="ECO:0000256" key="34">
    <source>
        <dbReference type="ARBA" id="ARBA00048674"/>
    </source>
</evidence>
<evidence type="ECO:0000259" key="43">
    <source>
        <dbReference type="Pfam" id="PF07859"/>
    </source>
</evidence>
<evidence type="ECO:0000256" key="15">
    <source>
        <dbReference type="ARBA" id="ARBA00022548"/>
    </source>
</evidence>
<dbReference type="GeneID" id="110988815"/>
<dbReference type="InterPro" id="IPR029058">
    <property type="entry name" value="AB_hydrolase_fold"/>
</dbReference>
<evidence type="ECO:0000256" key="40">
    <source>
        <dbReference type="ARBA" id="ARBA00049519"/>
    </source>
</evidence>
<evidence type="ECO:0000256" key="36">
    <source>
        <dbReference type="ARBA" id="ARBA00049143"/>
    </source>
</evidence>
<comment type="pathway">
    <text evidence="8">Lipid metabolism.</text>
</comment>
<feature type="compositionally biased region" description="Low complexity" evidence="41">
    <location>
        <begin position="536"/>
        <end position="554"/>
    </location>
</feature>
<proteinExistence type="inferred from homology"/>
<dbReference type="RefSeq" id="XP_022108373.1">
    <property type="nucleotide sequence ID" value="XM_022252681.1"/>
</dbReference>
<evidence type="ECO:0000256" key="3">
    <source>
        <dbReference type="ARBA" id="ARBA00004236"/>
    </source>
</evidence>
<comment type="catalytic activity">
    <reaction evidence="31">
        <text>a diacylglycerol + H2O = a monoacylglycerol + a fatty acid + H(+)</text>
        <dbReference type="Rhea" id="RHEA:32731"/>
        <dbReference type="ChEBI" id="CHEBI:15377"/>
        <dbReference type="ChEBI" id="CHEBI:15378"/>
        <dbReference type="ChEBI" id="CHEBI:17408"/>
        <dbReference type="ChEBI" id="CHEBI:18035"/>
        <dbReference type="ChEBI" id="CHEBI:28868"/>
        <dbReference type="EC" id="3.1.1.79"/>
    </reaction>
</comment>
<comment type="catalytic activity">
    <reaction evidence="27">
        <text>1-(9Z-octadecenoyl)-glycerol + H2O = glycerol + (9Z)-octadecenoate + H(+)</text>
        <dbReference type="Rhea" id="RHEA:38487"/>
        <dbReference type="ChEBI" id="CHEBI:15377"/>
        <dbReference type="ChEBI" id="CHEBI:15378"/>
        <dbReference type="ChEBI" id="CHEBI:17754"/>
        <dbReference type="ChEBI" id="CHEBI:30823"/>
        <dbReference type="ChEBI" id="CHEBI:75342"/>
    </reaction>
    <physiologicalReaction direction="left-to-right" evidence="27">
        <dbReference type="Rhea" id="RHEA:38488"/>
    </physiologicalReaction>
</comment>
<comment type="catalytic activity">
    <reaction evidence="2">
        <text>Hydrolyzes glycerol monoesters of long-chain fatty acids.</text>
        <dbReference type="EC" id="3.1.1.23"/>
    </reaction>
</comment>
<sequence length="841" mass="92393">MEARSGSETSSGTADQKDTENLPCPVLMSIKTLRQLVINNIEHYQKSKSSSGEKFFTVFCLIEQESDAVRPAVETLAAIAPRFDYDELTPGNGYRSLIGVVDCCVEKLIQISRYIAVNRDSLLFRAGHYLRELEAYSKVLSQLRVLLSYGEKLLAYSEVDKCQLFPEKDQLEQMPQDIMLEVQALDRECFYGRCLGFQFCDSIWQSLQTVAVALASYSEGYHKHEGTFSRAASSIFHGSRYLTNPEARAKQIVNVTNKSDIKFCKAFWSITEGDVIAEMCNLMAGSVAINKLIQIQPHTFELDGEDGEPVTIVPPCAHTGPGNVQIRLLSFVERDGQGWLHDVSPQGKSKGKEEIPPKSVAPISKGMLIHIHGGGFVAHTSKSHEIYLRSWARDLGVPIVSIDYSLAPEQPFPRAFEECFFAYAWALKNAQFLGSTGEHICLAGDSAGGNLSVAVAMRAASYGIRAPDGVVALYTPFNVHYQPSPSRMLSLLDPLLPIGILIRCLAAYAGLEEEFISQEVANAIVQKANDKFQVATSGKSSRGSSVRSTDSCSSQDAHQSQNVDEKPKASDADADSNTQSRSEEDEDAFLRTLEMTDAWSPDVDEGELKLPDSGIGVAISKMEKHESVTPNGNVPHGEPLDEPEPIAVVDPSVPLGSPSQRSKVIHQPKDSDGMTGDQKSTTNAVLPDNNNMTPTLKRESLTLDLGEEPVVKRGPETPSAYVTSPIRRLREVPIMKNSYMSPLFATDELLKGLPQVHIIGCTFDPLLDDSIMFARRLRSLGCPVQLEIIDKLPHGFLLFSPVGKESKAASMVCVKHIMKVLYGFDAKEEDEEFSELGSEIC</sequence>
<keyword evidence="15" id="KW-0153">Cholesterol metabolism</keyword>
<dbReference type="Pfam" id="PF06350">
    <property type="entry name" value="HSL_N"/>
    <property type="match status" value="1"/>
</dbReference>
<dbReference type="InterPro" id="IPR010468">
    <property type="entry name" value="HSL_N"/>
</dbReference>
<evidence type="ECO:0000256" key="17">
    <source>
        <dbReference type="ARBA" id="ARBA00022801"/>
    </source>
</evidence>
<dbReference type="UniPathway" id="UPA00256"/>